<dbReference type="Pfam" id="PF00270">
    <property type="entry name" value="DEAD"/>
    <property type="match status" value="1"/>
</dbReference>
<name>A0A8S1H684_9PELO</name>
<dbReference type="GO" id="GO:0005730">
    <property type="term" value="C:nucleolus"/>
    <property type="evidence" value="ECO:0007669"/>
    <property type="project" value="TreeGrafter"/>
</dbReference>
<dbReference type="SMART" id="SM00847">
    <property type="entry name" value="HA2"/>
    <property type="match status" value="1"/>
</dbReference>
<reference evidence="10" key="1">
    <citation type="submission" date="2020-10" db="EMBL/GenBank/DDBJ databases">
        <authorList>
            <person name="Kikuchi T."/>
        </authorList>
    </citation>
    <scope>NUCLEOTIDE SEQUENCE</scope>
    <source>
        <strain evidence="10">NKZ352</strain>
    </source>
</reference>
<dbReference type="CDD" id="cd17917">
    <property type="entry name" value="DEXHc_RHA-like"/>
    <property type="match status" value="1"/>
</dbReference>
<dbReference type="CDD" id="cd18791">
    <property type="entry name" value="SF2_C_RHA"/>
    <property type="match status" value="1"/>
</dbReference>
<dbReference type="InterPro" id="IPR014001">
    <property type="entry name" value="Helicase_ATP-bd"/>
</dbReference>
<dbReference type="InterPro" id="IPR011545">
    <property type="entry name" value="DEAD/DEAH_box_helicase_dom"/>
</dbReference>
<dbReference type="GO" id="GO:0016787">
    <property type="term" value="F:hydrolase activity"/>
    <property type="evidence" value="ECO:0007669"/>
    <property type="project" value="UniProtKB-KW"/>
</dbReference>
<dbReference type="InterPro" id="IPR007502">
    <property type="entry name" value="Helicase-assoc_dom"/>
</dbReference>
<evidence type="ECO:0000256" key="3">
    <source>
        <dbReference type="ARBA" id="ARBA00022801"/>
    </source>
</evidence>
<dbReference type="EC" id="3.6.4.13" evidence="1"/>
<dbReference type="Pfam" id="PF07717">
    <property type="entry name" value="OB_NTP_bind"/>
    <property type="match status" value="1"/>
</dbReference>
<dbReference type="InterPro" id="IPR001650">
    <property type="entry name" value="Helicase_C-like"/>
</dbReference>
<dbReference type="Proteomes" id="UP000835052">
    <property type="component" value="Unassembled WGS sequence"/>
</dbReference>
<evidence type="ECO:0000256" key="2">
    <source>
        <dbReference type="ARBA" id="ARBA00022741"/>
    </source>
</evidence>
<evidence type="ECO:0000313" key="10">
    <source>
        <dbReference type="EMBL" id="CAD6190974.1"/>
    </source>
</evidence>
<comment type="catalytic activity">
    <reaction evidence="6">
        <text>ATP + H2O = ADP + phosphate + H(+)</text>
        <dbReference type="Rhea" id="RHEA:13065"/>
        <dbReference type="ChEBI" id="CHEBI:15377"/>
        <dbReference type="ChEBI" id="CHEBI:15378"/>
        <dbReference type="ChEBI" id="CHEBI:30616"/>
        <dbReference type="ChEBI" id="CHEBI:43474"/>
        <dbReference type="ChEBI" id="CHEBI:456216"/>
        <dbReference type="EC" id="3.6.4.13"/>
    </reaction>
</comment>
<dbReference type="InterPro" id="IPR002464">
    <property type="entry name" value="DNA/RNA_helicase_DEAH_CS"/>
</dbReference>
<dbReference type="OrthoDB" id="10253254at2759"/>
<evidence type="ECO:0000256" key="4">
    <source>
        <dbReference type="ARBA" id="ARBA00022806"/>
    </source>
</evidence>
<evidence type="ECO:0000256" key="6">
    <source>
        <dbReference type="ARBA" id="ARBA00047984"/>
    </source>
</evidence>
<dbReference type="PANTHER" id="PTHR18934:SF118">
    <property type="entry name" value="ATP-DEPENDENT RNA HELICASE DHX33"/>
    <property type="match status" value="1"/>
</dbReference>
<dbReference type="SMART" id="SM00487">
    <property type="entry name" value="DEXDc"/>
    <property type="match status" value="1"/>
</dbReference>
<dbReference type="EMBL" id="CAJGYM010000018">
    <property type="protein sequence ID" value="CAD6190974.1"/>
    <property type="molecule type" value="Genomic_DNA"/>
</dbReference>
<protein>
    <recommendedName>
        <fullName evidence="1">RNA helicase</fullName>
        <ecNumber evidence="1">3.6.4.13</ecNumber>
    </recommendedName>
</protein>
<feature type="domain" description="Helicase C-terminal" evidence="9">
    <location>
        <begin position="288"/>
        <end position="461"/>
    </location>
</feature>
<accession>A0A8S1H684</accession>
<dbReference type="InterPro" id="IPR011709">
    <property type="entry name" value="DEAD-box_helicase_OB_fold"/>
</dbReference>
<dbReference type="FunFam" id="3.40.50.300:FF:001922">
    <property type="entry name" value="DEAH (Asp-Glu-Ala-His) box polypeptide 29"/>
    <property type="match status" value="1"/>
</dbReference>
<keyword evidence="11" id="KW-1185">Reference proteome</keyword>
<dbReference type="GO" id="GO:0003725">
    <property type="term" value="F:double-stranded RNA binding"/>
    <property type="evidence" value="ECO:0007669"/>
    <property type="project" value="TreeGrafter"/>
</dbReference>
<dbReference type="PANTHER" id="PTHR18934">
    <property type="entry name" value="ATP-DEPENDENT RNA HELICASE"/>
    <property type="match status" value="1"/>
</dbReference>
<dbReference type="SUPFAM" id="SSF52540">
    <property type="entry name" value="P-loop containing nucleoside triphosphate hydrolases"/>
    <property type="match status" value="1"/>
</dbReference>
<dbReference type="SMART" id="SM00490">
    <property type="entry name" value="HELICc"/>
    <property type="match status" value="1"/>
</dbReference>
<gene>
    <name evidence="10" type="ORF">CAUJ_LOCUS6893</name>
</gene>
<dbReference type="GO" id="GO:0045943">
    <property type="term" value="P:positive regulation of transcription by RNA polymerase I"/>
    <property type="evidence" value="ECO:0007669"/>
    <property type="project" value="TreeGrafter"/>
</dbReference>
<feature type="region of interest" description="Disordered" evidence="7">
    <location>
        <begin position="17"/>
        <end position="37"/>
    </location>
</feature>
<dbReference type="Pfam" id="PF00271">
    <property type="entry name" value="Helicase_C"/>
    <property type="match status" value="1"/>
</dbReference>
<dbReference type="Pfam" id="PF21010">
    <property type="entry name" value="HA2_C"/>
    <property type="match status" value="1"/>
</dbReference>
<evidence type="ECO:0000259" key="9">
    <source>
        <dbReference type="PROSITE" id="PS51194"/>
    </source>
</evidence>
<evidence type="ECO:0000256" key="7">
    <source>
        <dbReference type="SAM" id="MobiDB-lite"/>
    </source>
</evidence>
<evidence type="ECO:0000256" key="5">
    <source>
        <dbReference type="ARBA" id="ARBA00022840"/>
    </source>
</evidence>
<dbReference type="Gene3D" id="3.40.50.300">
    <property type="entry name" value="P-loop containing nucleotide triphosphate hydrolases"/>
    <property type="match status" value="2"/>
</dbReference>
<dbReference type="Gene3D" id="1.20.120.1080">
    <property type="match status" value="1"/>
</dbReference>
<dbReference type="InterPro" id="IPR027417">
    <property type="entry name" value="P-loop_NTPase"/>
</dbReference>
<evidence type="ECO:0000256" key="1">
    <source>
        <dbReference type="ARBA" id="ARBA00012552"/>
    </source>
</evidence>
<dbReference type="GO" id="GO:0005524">
    <property type="term" value="F:ATP binding"/>
    <property type="evidence" value="ECO:0007669"/>
    <property type="project" value="UniProtKB-KW"/>
</dbReference>
<dbReference type="PROSITE" id="PS51194">
    <property type="entry name" value="HELICASE_CTER"/>
    <property type="match status" value="1"/>
</dbReference>
<organism evidence="10 11">
    <name type="scientific">Caenorhabditis auriculariae</name>
    <dbReference type="NCBI Taxonomy" id="2777116"/>
    <lineage>
        <taxon>Eukaryota</taxon>
        <taxon>Metazoa</taxon>
        <taxon>Ecdysozoa</taxon>
        <taxon>Nematoda</taxon>
        <taxon>Chromadorea</taxon>
        <taxon>Rhabditida</taxon>
        <taxon>Rhabditina</taxon>
        <taxon>Rhabditomorpha</taxon>
        <taxon>Rhabditoidea</taxon>
        <taxon>Rhabditidae</taxon>
        <taxon>Peloderinae</taxon>
        <taxon>Caenorhabditis</taxon>
    </lineage>
</organism>
<dbReference type="PROSITE" id="PS00690">
    <property type="entry name" value="DEAH_ATP_HELICASE"/>
    <property type="match status" value="1"/>
</dbReference>
<evidence type="ECO:0000259" key="8">
    <source>
        <dbReference type="PROSITE" id="PS51192"/>
    </source>
</evidence>
<sequence length="745" mass="83903">MKPHKFKTKVSSLLKMANKKKKEMRSKVKKKRSKKGGETVVRVGSMIGADQDAVLLEADKLAEKTEADENFSRGAQTSRMARPQLPIDLVEYQLMASIASNDTIIVIGETGSGKSTQLPQICYRLLNQQKTIAVTQPRRVAAIALATRVAKEMGTELGDEAGYHIRFEKMTSSKTKIEYMTDGILLRKALTSPLLNQYSVIIVDEAHERSMHTDVLMCMLKTCQRQRDSSKNPLKLIIMSATLKAKKFKDYFDGAPVMVIPGRPHPIDILYLMENEKDTSYLRNSLVTVKQVHLKAEKGQGILLFLTGAEEIEESVKQLEKLNKSLPPSADRIFPIPLYSAQRPEQQREAFLPAPPGTRKVILSTNIAETSLTIPGIRIVIDCLHAKIKNYNSVERYEELNVQLISKAQATQRAGRAGREAHGTCYRLIQHSKYEKLQEDSVPEILRSNLAATFLELLKVGMQNPHKLKLIDMPSADSISASMRELKAMGAIAPIREGSSRFQLTEHGETLCAFPLPPDHARIVTMAEKEGCVSEVLKIVAAMQAEWIMYPYAPYGTSDEEFARARARFETREGDHLTILKVMLATHHFMKQRPNGEKVLNGGMNDPRKIPMANLKNYCDENIINMRNLKTATLIEKQLRDIVVERGGKVTSCGVDFTSIRKCLAHGLFLNSCEYDRQEDRYRLMVNPSVTLRIHPSSVLSRSKPNCIVFTELLRNEDLYALHATLIDSDWVRPLITAYRKTTLK</sequence>
<dbReference type="PROSITE" id="PS51192">
    <property type="entry name" value="HELICASE_ATP_BIND_1"/>
    <property type="match status" value="1"/>
</dbReference>
<feature type="domain" description="Helicase ATP-binding" evidence="8">
    <location>
        <begin position="95"/>
        <end position="261"/>
    </location>
</feature>
<feature type="compositionally biased region" description="Basic residues" evidence="7">
    <location>
        <begin position="17"/>
        <end position="34"/>
    </location>
</feature>
<keyword evidence="4" id="KW-0347">Helicase</keyword>
<evidence type="ECO:0000313" key="11">
    <source>
        <dbReference type="Proteomes" id="UP000835052"/>
    </source>
</evidence>
<keyword evidence="5" id="KW-0067">ATP-binding</keyword>
<dbReference type="AlphaFoldDB" id="A0A8S1H684"/>
<keyword evidence="2" id="KW-0547">Nucleotide-binding</keyword>
<keyword evidence="3" id="KW-0378">Hydrolase</keyword>
<proteinExistence type="predicted"/>
<comment type="caution">
    <text evidence="10">The sequence shown here is derived from an EMBL/GenBank/DDBJ whole genome shotgun (WGS) entry which is preliminary data.</text>
</comment>
<dbReference type="GO" id="GO:0003724">
    <property type="term" value="F:RNA helicase activity"/>
    <property type="evidence" value="ECO:0007669"/>
    <property type="project" value="UniProtKB-EC"/>
</dbReference>